<dbReference type="Proteomes" id="UP000027586">
    <property type="component" value="Unassembled WGS sequence"/>
</dbReference>
<accession>A0A068SI14</accession>
<organism evidence="2 3">
    <name type="scientific">Lichtheimia corymbifera JMRC:FSU:9682</name>
    <dbReference type="NCBI Taxonomy" id="1263082"/>
    <lineage>
        <taxon>Eukaryota</taxon>
        <taxon>Fungi</taxon>
        <taxon>Fungi incertae sedis</taxon>
        <taxon>Mucoromycota</taxon>
        <taxon>Mucoromycotina</taxon>
        <taxon>Mucoromycetes</taxon>
        <taxon>Mucorales</taxon>
        <taxon>Lichtheimiaceae</taxon>
        <taxon>Lichtheimia</taxon>
    </lineage>
</organism>
<reference evidence="2" key="1">
    <citation type="submission" date="2013-08" db="EMBL/GenBank/DDBJ databases">
        <title>Gene expansion shapes genome architecture in the human pathogen Lichtheimia corymbifera: an evolutionary genomics analysis in the ancient terrestrial Mucorales (Mucoromycotina).</title>
        <authorList>
            <person name="Schwartze V.U."/>
            <person name="Winter S."/>
            <person name="Shelest E."/>
            <person name="Marcet-Houben M."/>
            <person name="Horn F."/>
            <person name="Wehner S."/>
            <person name="Hoffmann K."/>
            <person name="Riege K."/>
            <person name="Sammeth M."/>
            <person name="Nowrousian M."/>
            <person name="Valiante V."/>
            <person name="Linde J."/>
            <person name="Jacobsen I.D."/>
            <person name="Marz M."/>
            <person name="Brakhage A.A."/>
            <person name="Gabaldon T."/>
            <person name="Bocker S."/>
            <person name="Voigt K."/>
        </authorList>
    </citation>
    <scope>NUCLEOTIDE SEQUENCE [LARGE SCALE GENOMIC DNA]</scope>
    <source>
        <strain evidence="2">FSU 9682</strain>
    </source>
</reference>
<dbReference type="EMBL" id="CBTN010000118">
    <property type="protein sequence ID" value="CDH60961.1"/>
    <property type="molecule type" value="Genomic_DNA"/>
</dbReference>
<feature type="region of interest" description="Disordered" evidence="1">
    <location>
        <begin position="42"/>
        <end position="70"/>
    </location>
</feature>
<evidence type="ECO:0000313" key="3">
    <source>
        <dbReference type="Proteomes" id="UP000027586"/>
    </source>
</evidence>
<name>A0A068SI14_9FUNG</name>
<dbReference type="VEuPathDB" id="FungiDB:LCOR_11736.1"/>
<sequence>MNTWLTFVTDQLDQKYIRTSNTKQMQLQAIIAHVPAIYDHEQGRGTACTPPLSAWDHDSPETLSPIMDNR</sequence>
<evidence type="ECO:0000313" key="2">
    <source>
        <dbReference type="EMBL" id="CDH60961.1"/>
    </source>
</evidence>
<evidence type="ECO:0000256" key="1">
    <source>
        <dbReference type="SAM" id="MobiDB-lite"/>
    </source>
</evidence>
<protein>
    <submittedName>
        <fullName evidence="2">Uncharacterized protein</fullName>
    </submittedName>
</protein>
<keyword evidence="3" id="KW-1185">Reference proteome</keyword>
<comment type="caution">
    <text evidence="2">The sequence shown here is derived from an EMBL/GenBank/DDBJ whole genome shotgun (WGS) entry which is preliminary data.</text>
</comment>
<dbReference type="AlphaFoldDB" id="A0A068SI14"/>
<proteinExistence type="predicted"/>
<gene>
    <name evidence="2" type="ORF">LCOR_11736.1</name>
</gene>